<evidence type="ECO:0000313" key="1">
    <source>
        <dbReference type="EMBL" id="KAK3886241.1"/>
    </source>
</evidence>
<protein>
    <submittedName>
        <fullName evidence="1">Uncharacterized protein</fullName>
    </submittedName>
</protein>
<dbReference type="Proteomes" id="UP001286313">
    <property type="component" value="Unassembled WGS sequence"/>
</dbReference>
<dbReference type="EMBL" id="JAWQEG010000720">
    <property type="protein sequence ID" value="KAK3886241.1"/>
    <property type="molecule type" value="Genomic_DNA"/>
</dbReference>
<reference evidence="1" key="1">
    <citation type="submission" date="2023-10" db="EMBL/GenBank/DDBJ databases">
        <title>Genome assemblies of two species of porcelain crab, Petrolisthes cinctipes and Petrolisthes manimaculis (Anomura: Porcellanidae).</title>
        <authorList>
            <person name="Angst P."/>
        </authorList>
    </citation>
    <scope>NUCLEOTIDE SEQUENCE</scope>
    <source>
        <strain evidence="1">PB745_01</strain>
        <tissue evidence="1">Gill</tissue>
    </source>
</reference>
<gene>
    <name evidence="1" type="ORF">Pcinc_009595</name>
</gene>
<comment type="caution">
    <text evidence="1">The sequence shown here is derived from an EMBL/GenBank/DDBJ whole genome shotgun (WGS) entry which is preliminary data.</text>
</comment>
<organism evidence="1 2">
    <name type="scientific">Petrolisthes cinctipes</name>
    <name type="common">Flat porcelain crab</name>
    <dbReference type="NCBI Taxonomy" id="88211"/>
    <lineage>
        <taxon>Eukaryota</taxon>
        <taxon>Metazoa</taxon>
        <taxon>Ecdysozoa</taxon>
        <taxon>Arthropoda</taxon>
        <taxon>Crustacea</taxon>
        <taxon>Multicrustacea</taxon>
        <taxon>Malacostraca</taxon>
        <taxon>Eumalacostraca</taxon>
        <taxon>Eucarida</taxon>
        <taxon>Decapoda</taxon>
        <taxon>Pleocyemata</taxon>
        <taxon>Anomura</taxon>
        <taxon>Galatheoidea</taxon>
        <taxon>Porcellanidae</taxon>
        <taxon>Petrolisthes</taxon>
    </lineage>
</organism>
<proteinExistence type="predicted"/>
<dbReference type="InterPro" id="IPR043502">
    <property type="entry name" value="DNA/RNA_pol_sf"/>
</dbReference>
<dbReference type="AlphaFoldDB" id="A0AAE1G6H5"/>
<name>A0AAE1G6H5_PETCI</name>
<evidence type="ECO:0000313" key="2">
    <source>
        <dbReference type="Proteomes" id="UP001286313"/>
    </source>
</evidence>
<dbReference type="SUPFAM" id="SSF56672">
    <property type="entry name" value="DNA/RNA polymerases"/>
    <property type="match status" value="1"/>
</dbReference>
<sequence>MVVEETNDTVIGSINTPNETDLTKIKKEIESHIKVGQEAKEKLLNLLASFRHVIALPGEPLGENHQVEHQIKIKTGIYPVYVPAYRLPHSQREIVEEAVQEMLHEGVIEPSNSPWNAPLFL</sequence>
<keyword evidence="2" id="KW-1185">Reference proteome</keyword>
<dbReference type="Gene3D" id="3.10.10.10">
    <property type="entry name" value="HIV Type 1 Reverse Transcriptase, subunit A, domain 1"/>
    <property type="match status" value="1"/>
</dbReference>
<accession>A0AAE1G6H5</accession>
<dbReference type="GO" id="GO:0071897">
    <property type="term" value="P:DNA biosynthetic process"/>
    <property type="evidence" value="ECO:0007669"/>
    <property type="project" value="UniProtKB-ARBA"/>
</dbReference>